<accession>S4RAZ4</accession>
<organism evidence="2">
    <name type="scientific">Petromyzon marinus</name>
    <name type="common">Sea lamprey</name>
    <dbReference type="NCBI Taxonomy" id="7757"/>
    <lineage>
        <taxon>Eukaryota</taxon>
        <taxon>Metazoa</taxon>
        <taxon>Chordata</taxon>
        <taxon>Craniata</taxon>
        <taxon>Vertebrata</taxon>
        <taxon>Cyclostomata</taxon>
        <taxon>Hyperoartia</taxon>
        <taxon>Petromyzontiformes</taxon>
        <taxon>Petromyzontidae</taxon>
        <taxon>Petromyzon</taxon>
    </lineage>
</organism>
<name>S4RAZ4_PETMA</name>
<dbReference type="InterPro" id="IPR002469">
    <property type="entry name" value="Peptidase_S9B_N"/>
</dbReference>
<dbReference type="Pfam" id="PF00930">
    <property type="entry name" value="DPPIV_N"/>
    <property type="match status" value="2"/>
</dbReference>
<dbReference type="OMA" id="RELWNIS"/>
<dbReference type="GO" id="GO:0006508">
    <property type="term" value="P:proteolysis"/>
    <property type="evidence" value="ECO:0007669"/>
    <property type="project" value="InterPro"/>
</dbReference>
<dbReference type="GO" id="GO:0005886">
    <property type="term" value="C:plasma membrane"/>
    <property type="evidence" value="ECO:0007669"/>
    <property type="project" value="TreeGrafter"/>
</dbReference>
<dbReference type="GeneTree" id="ENSGT00940000160454"/>
<dbReference type="Gene3D" id="2.140.10.30">
    <property type="entry name" value="Dipeptidylpeptidase IV, N-terminal domain"/>
    <property type="match status" value="2"/>
</dbReference>
<proteinExistence type="predicted"/>
<dbReference type="AlphaFoldDB" id="S4RAZ4"/>
<reference evidence="2" key="2">
    <citation type="submission" date="2025-09" db="UniProtKB">
        <authorList>
            <consortium name="Ensembl"/>
        </authorList>
    </citation>
    <scope>IDENTIFICATION</scope>
</reference>
<dbReference type="Ensembl" id="ENSPMAT00000002387.1">
    <property type="protein sequence ID" value="ENSPMAP00000002375.1"/>
    <property type="gene ID" value="ENSPMAG00000002164.1"/>
</dbReference>
<feature type="domain" description="Dipeptidylpeptidase IV N-terminal" evidence="1">
    <location>
        <begin position="21"/>
        <end position="118"/>
    </location>
</feature>
<dbReference type="InterPro" id="IPR050278">
    <property type="entry name" value="Serine_Prot_S9B/DPPIV"/>
</dbReference>
<evidence type="ECO:0000313" key="2">
    <source>
        <dbReference type="Ensembl" id="ENSPMAP00000002375.1"/>
    </source>
</evidence>
<dbReference type="SUPFAM" id="SSF82171">
    <property type="entry name" value="DPP6 N-terminal domain-like"/>
    <property type="match status" value="1"/>
</dbReference>
<feature type="domain" description="Dipeptidylpeptidase IV N-terminal" evidence="1">
    <location>
        <begin position="168"/>
        <end position="237"/>
    </location>
</feature>
<dbReference type="GO" id="GO:0008239">
    <property type="term" value="F:dipeptidyl-peptidase activity"/>
    <property type="evidence" value="ECO:0007669"/>
    <property type="project" value="TreeGrafter"/>
</dbReference>
<sequence length="240" mass="27473">LFCLCSTKQEEKQASGFLVAPDQLYVLLESNYSKLWRYSYYASYHIYDLANKRFVEDSPLPHEIQYITWSPSDHNLAYVYENNIYLKPNLTGPAVNVTTSGAYSQVYNGIPDWVYEGEAAHPRCRRQWRRSYLAPKISDLGTQLVWHGPSGDSYLRDPTEAAACWCLQAGAPNPKVKLFVVNVADPDTKTQITAVPEIADRDNYLGMVTWATSDRLCVQWLSRHQNYSVLSLCDRDSINW</sequence>
<dbReference type="PANTHER" id="PTHR11731:SF202">
    <property type="entry name" value="DIPEPTIDYL PEPTIDASE FAMILY MEMBER 2"/>
    <property type="match status" value="1"/>
</dbReference>
<dbReference type="STRING" id="7757.ENSPMAP00000002375"/>
<protein>
    <recommendedName>
        <fullName evidence="1">Dipeptidylpeptidase IV N-terminal domain-containing protein</fullName>
    </recommendedName>
</protein>
<dbReference type="HOGENOM" id="CLU_1158713_0_0_1"/>
<dbReference type="PANTHER" id="PTHR11731">
    <property type="entry name" value="PROTEASE FAMILY S9B,C DIPEPTIDYL-PEPTIDASE IV-RELATED"/>
    <property type="match status" value="1"/>
</dbReference>
<reference evidence="2" key="1">
    <citation type="submission" date="2025-08" db="UniProtKB">
        <authorList>
            <consortium name="Ensembl"/>
        </authorList>
    </citation>
    <scope>IDENTIFICATION</scope>
</reference>
<evidence type="ECO:0000259" key="1">
    <source>
        <dbReference type="Pfam" id="PF00930"/>
    </source>
</evidence>